<evidence type="ECO:0000259" key="9">
    <source>
        <dbReference type="PROSITE" id="PS50048"/>
    </source>
</evidence>
<keyword evidence="2" id="KW-0479">Metal-binding</keyword>
<evidence type="ECO:0000256" key="5">
    <source>
        <dbReference type="ARBA" id="ARBA00023125"/>
    </source>
</evidence>
<feature type="domain" description="Zn(2)-C6 fungal-type" evidence="9">
    <location>
        <begin position="22"/>
        <end position="57"/>
    </location>
</feature>
<dbReference type="PROSITE" id="PS00463">
    <property type="entry name" value="ZN2_CY6_FUNGAL_1"/>
    <property type="match status" value="1"/>
</dbReference>
<dbReference type="InterPro" id="IPR036864">
    <property type="entry name" value="Zn2-C6_fun-type_DNA-bd_sf"/>
</dbReference>
<evidence type="ECO:0000256" key="6">
    <source>
        <dbReference type="ARBA" id="ARBA00023163"/>
    </source>
</evidence>
<evidence type="ECO:0000256" key="1">
    <source>
        <dbReference type="ARBA" id="ARBA00004123"/>
    </source>
</evidence>
<dbReference type="CDD" id="cd12148">
    <property type="entry name" value="fungal_TF_MHR"/>
    <property type="match status" value="1"/>
</dbReference>
<dbReference type="InterPro" id="IPR051615">
    <property type="entry name" value="Transcr_Regulatory_Elem"/>
</dbReference>
<dbReference type="GO" id="GO:0008270">
    <property type="term" value="F:zinc ion binding"/>
    <property type="evidence" value="ECO:0007669"/>
    <property type="project" value="InterPro"/>
</dbReference>
<evidence type="ECO:0000256" key="4">
    <source>
        <dbReference type="ARBA" id="ARBA00023015"/>
    </source>
</evidence>
<reference evidence="10" key="1">
    <citation type="journal article" date="2020" name="Stud. Mycol.">
        <title>101 Dothideomycetes genomes: a test case for predicting lifestyles and emergence of pathogens.</title>
        <authorList>
            <person name="Haridas S."/>
            <person name="Albert R."/>
            <person name="Binder M."/>
            <person name="Bloem J."/>
            <person name="Labutti K."/>
            <person name="Salamov A."/>
            <person name="Andreopoulos B."/>
            <person name="Baker S."/>
            <person name="Barry K."/>
            <person name="Bills G."/>
            <person name="Bluhm B."/>
            <person name="Cannon C."/>
            <person name="Castanera R."/>
            <person name="Culley D."/>
            <person name="Daum C."/>
            <person name="Ezra D."/>
            <person name="Gonzalez J."/>
            <person name="Henrissat B."/>
            <person name="Kuo A."/>
            <person name="Liang C."/>
            <person name="Lipzen A."/>
            <person name="Lutzoni F."/>
            <person name="Magnuson J."/>
            <person name="Mondo S."/>
            <person name="Nolan M."/>
            <person name="Ohm R."/>
            <person name="Pangilinan J."/>
            <person name="Park H.-J."/>
            <person name="Ramirez L."/>
            <person name="Alfaro M."/>
            <person name="Sun H."/>
            <person name="Tritt A."/>
            <person name="Yoshinaga Y."/>
            <person name="Zwiers L.-H."/>
            <person name="Turgeon B."/>
            <person name="Goodwin S."/>
            <person name="Spatafora J."/>
            <person name="Crous P."/>
            <person name="Grigoriev I."/>
        </authorList>
    </citation>
    <scope>NUCLEOTIDE SEQUENCE</scope>
    <source>
        <strain evidence="10">CBS 109.77</strain>
    </source>
</reference>
<protein>
    <recommendedName>
        <fullName evidence="9">Zn(2)-C6 fungal-type domain-containing protein</fullName>
    </recommendedName>
</protein>
<keyword evidence="4" id="KW-0805">Transcription regulation</keyword>
<dbReference type="GO" id="GO:0003677">
    <property type="term" value="F:DNA binding"/>
    <property type="evidence" value="ECO:0007669"/>
    <property type="project" value="UniProtKB-KW"/>
</dbReference>
<comment type="subcellular location">
    <subcellularLocation>
        <location evidence="1">Nucleus</location>
    </subcellularLocation>
</comment>
<dbReference type="EMBL" id="MU002213">
    <property type="protein sequence ID" value="KAF2788468.1"/>
    <property type="molecule type" value="Genomic_DNA"/>
</dbReference>
<proteinExistence type="predicted"/>
<dbReference type="SMART" id="SM00906">
    <property type="entry name" value="Fungal_trans"/>
    <property type="match status" value="1"/>
</dbReference>
<dbReference type="AlphaFoldDB" id="A0A6A6WX31"/>
<evidence type="ECO:0000256" key="3">
    <source>
        <dbReference type="ARBA" id="ARBA00022833"/>
    </source>
</evidence>
<feature type="region of interest" description="Disordered" evidence="8">
    <location>
        <begin position="685"/>
        <end position="705"/>
    </location>
</feature>
<dbReference type="GO" id="GO:0005634">
    <property type="term" value="C:nucleus"/>
    <property type="evidence" value="ECO:0007669"/>
    <property type="project" value="UniProtKB-SubCell"/>
</dbReference>
<keyword evidence="3" id="KW-0862">Zinc</keyword>
<sequence length="838" mass="93290">MAEASATGVEKRTRHASRASLACTRCKRAKRRCDFSLAPGKDQSCISCKAKNQKCDIRVEDDKRRGKRRGASTDLDSRIAVLEEMIRRNGTNNDLNTPEPWPVSNVHHVSSGDSTSIEYRPSLSQFNEPAPQRPEFTGRNVDDLSPVNLPLDDVSMQNTTASPIGNIVSIETPGRSFAAAPQSPRPVFASHAIANGVLSTQKAASTISDVSSTIVDEVTAREGDLKGQDAKRLHFFGATSMFYHGARDATRQSSEEAVDDIRSRRLSVAEIETDVEPEPIVTHLMNLFFDWQASQLNVVDRETFLMHRRFYEDSEDFEDRTFYSPALLYAIISLASLISPDRGVRKYSSTSGGTPGDMFLRKAKALLDMEVGNPAVTTVQAALIVGSWYGAVGQTSLGWTYSGISFRLCYELGLHIDCSKVVKKGQIASEVAEHRKRVFWGCYTQDKLWSAYCGRPSVFMDWDISVGTPEWPSSITDRVSHYDISKQLREGNIYLAKRCSETLLSLYSQRHNSKPNELLEFATRIHKHLYRWHDQLPAELGWPRQVGAESPSPGTLLLHMQFYFTLILIHRPLIHMSAAQQAVANFNSGTTDSATVCTLAATNIAKLVRDYQQFYCLRRISSPAIHFTFIAATIHTVDFRLFKTERSKFLLQGCVSALTDMGESYPIGRKAVCILQDLIERWNPRNDTQRQEKNTLQSSGDGGLLGPGFRLNSRSGTVKSGKAVDVNRFQHGATGVSHAEPNDSVRTLEPFDWSEYNSPIELPPIFDASMICMPEADYQEMGTGPSAQLEDVIMCRAQSAFGQLSTATTMMDNAEFDFGMSLDEANLSAFYGNAEPYR</sequence>
<evidence type="ECO:0000256" key="2">
    <source>
        <dbReference type="ARBA" id="ARBA00022723"/>
    </source>
</evidence>
<keyword evidence="11" id="KW-1185">Reference proteome</keyword>
<dbReference type="SUPFAM" id="SSF57701">
    <property type="entry name" value="Zn2/Cys6 DNA-binding domain"/>
    <property type="match status" value="1"/>
</dbReference>
<evidence type="ECO:0000313" key="10">
    <source>
        <dbReference type="EMBL" id="KAF2788468.1"/>
    </source>
</evidence>
<dbReference type="CDD" id="cd00067">
    <property type="entry name" value="GAL4"/>
    <property type="match status" value="1"/>
</dbReference>
<dbReference type="GO" id="GO:0006351">
    <property type="term" value="P:DNA-templated transcription"/>
    <property type="evidence" value="ECO:0007669"/>
    <property type="project" value="InterPro"/>
</dbReference>
<dbReference type="InterPro" id="IPR007219">
    <property type="entry name" value="XnlR_reg_dom"/>
</dbReference>
<dbReference type="Gene3D" id="4.10.240.10">
    <property type="entry name" value="Zn(2)-C6 fungal-type DNA-binding domain"/>
    <property type="match status" value="1"/>
</dbReference>
<evidence type="ECO:0000313" key="11">
    <source>
        <dbReference type="Proteomes" id="UP000799757"/>
    </source>
</evidence>
<dbReference type="GO" id="GO:0000981">
    <property type="term" value="F:DNA-binding transcription factor activity, RNA polymerase II-specific"/>
    <property type="evidence" value="ECO:0007669"/>
    <property type="project" value="InterPro"/>
</dbReference>
<dbReference type="InterPro" id="IPR001138">
    <property type="entry name" value="Zn2Cys6_DnaBD"/>
</dbReference>
<dbReference type="Proteomes" id="UP000799757">
    <property type="component" value="Unassembled WGS sequence"/>
</dbReference>
<keyword evidence="6" id="KW-0804">Transcription</keyword>
<name>A0A6A6WX31_9PLEO</name>
<accession>A0A6A6WX31</accession>
<evidence type="ECO:0000256" key="8">
    <source>
        <dbReference type="SAM" id="MobiDB-lite"/>
    </source>
</evidence>
<keyword evidence="7" id="KW-0539">Nucleus</keyword>
<dbReference type="PANTHER" id="PTHR31313">
    <property type="entry name" value="TY1 ENHANCER ACTIVATOR"/>
    <property type="match status" value="1"/>
</dbReference>
<dbReference type="PANTHER" id="PTHR31313:SF81">
    <property type="entry name" value="TY1 ENHANCER ACTIVATOR"/>
    <property type="match status" value="1"/>
</dbReference>
<organism evidence="10 11">
    <name type="scientific">Melanomma pulvis-pyrius CBS 109.77</name>
    <dbReference type="NCBI Taxonomy" id="1314802"/>
    <lineage>
        <taxon>Eukaryota</taxon>
        <taxon>Fungi</taxon>
        <taxon>Dikarya</taxon>
        <taxon>Ascomycota</taxon>
        <taxon>Pezizomycotina</taxon>
        <taxon>Dothideomycetes</taxon>
        <taxon>Pleosporomycetidae</taxon>
        <taxon>Pleosporales</taxon>
        <taxon>Melanommataceae</taxon>
        <taxon>Melanomma</taxon>
    </lineage>
</organism>
<dbReference type="OrthoDB" id="2154091at2759"/>
<keyword evidence="5" id="KW-0238">DNA-binding</keyword>
<dbReference type="PROSITE" id="PS50048">
    <property type="entry name" value="ZN2_CY6_FUNGAL_2"/>
    <property type="match status" value="1"/>
</dbReference>
<evidence type="ECO:0000256" key="7">
    <source>
        <dbReference type="ARBA" id="ARBA00023242"/>
    </source>
</evidence>
<gene>
    <name evidence="10" type="ORF">K505DRAFT_378882</name>
</gene>
<dbReference type="Pfam" id="PF04082">
    <property type="entry name" value="Fungal_trans"/>
    <property type="match status" value="1"/>
</dbReference>